<organism evidence="4 5">
    <name type="scientific">Methylocella tundrae</name>
    <dbReference type="NCBI Taxonomy" id="227605"/>
    <lineage>
        <taxon>Bacteria</taxon>
        <taxon>Pseudomonadati</taxon>
        <taxon>Pseudomonadota</taxon>
        <taxon>Alphaproteobacteria</taxon>
        <taxon>Hyphomicrobiales</taxon>
        <taxon>Beijerinckiaceae</taxon>
        <taxon>Methylocella</taxon>
    </lineage>
</organism>
<dbReference type="Pfam" id="PF11972">
    <property type="entry name" value="HTH_13"/>
    <property type="match status" value="1"/>
</dbReference>
<keyword evidence="1" id="KW-0175">Coiled coil</keyword>
<dbReference type="InterPro" id="IPR048017">
    <property type="entry name" value="Y4cF-like"/>
</dbReference>
<dbReference type="NCBIfam" id="NF040876">
    <property type="entry name" value="RHE_PE00001_fam"/>
    <property type="match status" value="1"/>
</dbReference>
<evidence type="ECO:0000313" key="5">
    <source>
        <dbReference type="Proteomes" id="UP000294360"/>
    </source>
</evidence>
<geneLocation type="plasmid" evidence="4 5">
    <name>3</name>
</geneLocation>
<keyword evidence="4" id="KW-0614">Plasmid</keyword>
<name>A0A4U8Z7H3_METTU</name>
<dbReference type="KEGG" id="mtun:MTUNDRAET4_0025.2"/>
<accession>A0A4U8Z7H3</accession>
<dbReference type="InterPro" id="IPR011670">
    <property type="entry name" value="DUF1612"/>
</dbReference>
<dbReference type="InterPro" id="IPR021068">
    <property type="entry name" value="HTH_DNA-bd"/>
</dbReference>
<evidence type="ECO:0000259" key="3">
    <source>
        <dbReference type="Pfam" id="PF11972"/>
    </source>
</evidence>
<dbReference type="Pfam" id="PF07756">
    <property type="entry name" value="DUF1612"/>
    <property type="match status" value="1"/>
</dbReference>
<dbReference type="Proteomes" id="UP000294360">
    <property type="component" value="Plasmid 3"/>
</dbReference>
<protein>
    <submittedName>
        <fullName evidence="4">Uncharacterized protein</fullName>
    </submittedName>
</protein>
<evidence type="ECO:0000259" key="2">
    <source>
        <dbReference type="Pfam" id="PF07756"/>
    </source>
</evidence>
<feature type="domain" description="HTH DNA binding" evidence="3">
    <location>
        <begin position="326"/>
        <end position="379"/>
    </location>
</feature>
<evidence type="ECO:0000256" key="1">
    <source>
        <dbReference type="SAM" id="Coils"/>
    </source>
</evidence>
<feature type="domain" description="DUF1612" evidence="2">
    <location>
        <begin position="192"/>
        <end position="318"/>
    </location>
</feature>
<proteinExistence type="predicted"/>
<reference evidence="4 5" key="1">
    <citation type="submission" date="2019-03" db="EMBL/GenBank/DDBJ databases">
        <authorList>
            <person name="Kox A.R. M."/>
        </authorList>
    </citation>
    <scope>NUCLEOTIDE SEQUENCE [LARGE SCALE GENOMIC DNA]</scope>
    <source>
        <strain evidence="4">MTUNDRAET4 annotated genome</strain>
        <plasmid evidence="5">3</plasmid>
    </source>
</reference>
<feature type="coiled-coil region" evidence="1">
    <location>
        <begin position="24"/>
        <end position="51"/>
    </location>
</feature>
<dbReference type="EMBL" id="LR536452">
    <property type="protein sequence ID" value="VFU17422.1"/>
    <property type="molecule type" value="Genomic_DNA"/>
</dbReference>
<evidence type="ECO:0000313" key="4">
    <source>
        <dbReference type="EMBL" id="VFU17422.1"/>
    </source>
</evidence>
<gene>
    <name evidence="4" type="ORF">MTUNDRAET4_0025</name>
</gene>
<dbReference type="AlphaFoldDB" id="A0A4U8Z7H3"/>
<sequence>MRRANAAADASAECWRGLGEGRLLDALKAPLAAAEDALARLDERVRASQIREGFVSRSHFGDACASLWLAGELVMLEDLVLHDARMDIRSPTHEVTRAQAVLRTRRQIAGAAPDWALSPDGLKILRGDSESRTEEATRVGEGLDGADAAALELPGGADPLAGELAALERALNRSDKLLAGDAARARGPRDPLIYDPDWEGDEKLEAWRRAGAAAPAEPPLLAAALLWDAWETNPPLERQAWLGALLVAATLRARQKTRAHLCCVNSALKLVPRERRRSRDRTVRLTAFLEAIAAGAEAGMADHDRWLLARRRLEGKLKGRRCSSRLPTLVEFMLARPIASAGMIAAALGVTPRAAQDMVAELGLREMTGRGRYRAWGIL</sequence>